<dbReference type="InterPro" id="IPR033764">
    <property type="entry name" value="Sdr_B"/>
</dbReference>
<dbReference type="Pfam" id="PF10425">
    <property type="entry name" value="SdrG_C_C"/>
    <property type="match status" value="1"/>
</dbReference>
<keyword evidence="3" id="KW-0134">Cell wall</keyword>
<organism evidence="9 10">
    <name type="scientific">Staphylococcus pragensis</name>
    <dbReference type="NCBI Taxonomy" id="1611836"/>
    <lineage>
        <taxon>Bacteria</taxon>
        <taxon>Bacillati</taxon>
        <taxon>Bacillota</taxon>
        <taxon>Bacilli</taxon>
        <taxon>Bacillales</taxon>
        <taxon>Staphylococcaceae</taxon>
        <taxon>Staphylococcus</taxon>
    </lineage>
</organism>
<gene>
    <name evidence="9" type="ORF">E2558_10315</name>
</gene>
<keyword evidence="4" id="KW-0964">Secreted</keyword>
<comment type="similarity">
    <text evidence="2">Belongs to the serine-aspartate repeat-containing protein (SDr) family.</text>
</comment>
<feature type="compositionally biased region" description="Basic and acidic residues" evidence="7">
    <location>
        <begin position="633"/>
        <end position="709"/>
    </location>
</feature>
<keyword evidence="6" id="KW-0572">Peptidoglycan-anchor</keyword>
<evidence type="ECO:0000256" key="4">
    <source>
        <dbReference type="ARBA" id="ARBA00022525"/>
    </source>
</evidence>
<evidence type="ECO:0000313" key="9">
    <source>
        <dbReference type="EMBL" id="TGN24452.1"/>
    </source>
</evidence>
<evidence type="ECO:0000256" key="1">
    <source>
        <dbReference type="ARBA" id="ARBA00004168"/>
    </source>
</evidence>
<dbReference type="InterPro" id="IPR041171">
    <property type="entry name" value="SDR_Ig"/>
</dbReference>
<dbReference type="InterPro" id="IPR008966">
    <property type="entry name" value="Adhesion_dom_sf"/>
</dbReference>
<dbReference type="PANTHER" id="PTHR23303">
    <property type="entry name" value="CARBOXYPEPTIDASE REGULATORY REGION-CONTAINING"/>
    <property type="match status" value="1"/>
</dbReference>
<feature type="compositionally biased region" description="Basic and acidic residues" evidence="7">
    <location>
        <begin position="593"/>
        <end position="625"/>
    </location>
</feature>
<dbReference type="GO" id="GO:0007155">
    <property type="term" value="P:cell adhesion"/>
    <property type="evidence" value="ECO:0007669"/>
    <property type="project" value="InterPro"/>
</dbReference>
<name>A0A4Z1BKJ1_9STAP</name>
<dbReference type="InterPro" id="IPR019931">
    <property type="entry name" value="LPXTG_anchor"/>
</dbReference>
<dbReference type="SUPFAM" id="SSF49401">
    <property type="entry name" value="Bacterial adhesins"/>
    <property type="match status" value="2"/>
</dbReference>
<dbReference type="Gene3D" id="2.60.40.10">
    <property type="entry name" value="Immunoglobulins"/>
    <property type="match status" value="2"/>
</dbReference>
<dbReference type="AlphaFoldDB" id="A0A4Z1BKJ1"/>
<reference evidence="9 10" key="1">
    <citation type="submission" date="2019-04" db="EMBL/GenBank/DDBJ databases">
        <title>Genomic characterization of Staphylococcus petrasii strains.</title>
        <authorList>
            <person name="Vrbovska V."/>
            <person name="Kovarovic V."/>
            <person name="Maslanova I."/>
            <person name="Indrakova A."/>
            <person name="Petras P."/>
            <person name="Sedo O."/>
            <person name="Svec P."/>
            <person name="Fisarova L."/>
            <person name="Sedlacek I."/>
            <person name="Doskar J."/>
            <person name="Pantucek R."/>
        </authorList>
    </citation>
    <scope>NUCLEOTIDE SEQUENCE [LARGE SCALE GENOMIC DNA]</scope>
    <source>
        <strain evidence="9 10">CCM 8529</strain>
    </source>
</reference>
<feature type="compositionally biased region" description="Low complexity" evidence="7">
    <location>
        <begin position="710"/>
        <end position="758"/>
    </location>
</feature>
<dbReference type="Pfam" id="PF17210">
    <property type="entry name" value="SdrD_B"/>
    <property type="match status" value="2"/>
</dbReference>
<evidence type="ECO:0000313" key="10">
    <source>
        <dbReference type="Proteomes" id="UP000297459"/>
    </source>
</evidence>
<dbReference type="Pfam" id="PF00746">
    <property type="entry name" value="Gram_pos_anchor"/>
    <property type="match status" value="1"/>
</dbReference>
<feature type="domain" description="Gram-positive cocci surface proteins LPxTG" evidence="8">
    <location>
        <begin position="768"/>
        <end position="803"/>
    </location>
</feature>
<feature type="compositionally biased region" description="Basic and acidic residues" evidence="7">
    <location>
        <begin position="759"/>
        <end position="776"/>
    </location>
</feature>
<dbReference type="NCBIfam" id="TIGR01167">
    <property type="entry name" value="LPXTG_anchor"/>
    <property type="match status" value="1"/>
</dbReference>
<dbReference type="Gene3D" id="2.60.40.1290">
    <property type="match status" value="1"/>
</dbReference>
<accession>A0A4Z1BKJ1</accession>
<comment type="caution">
    <text evidence="9">The sequence shown here is derived from an EMBL/GenBank/DDBJ whole genome shotgun (WGS) entry which is preliminary data.</text>
</comment>
<evidence type="ECO:0000259" key="8">
    <source>
        <dbReference type="PROSITE" id="PS50847"/>
    </source>
</evidence>
<dbReference type="InterPro" id="IPR013783">
    <property type="entry name" value="Ig-like_fold"/>
</dbReference>
<keyword evidence="5" id="KW-0732">Signal</keyword>
<evidence type="ECO:0000256" key="5">
    <source>
        <dbReference type="ARBA" id="ARBA00022729"/>
    </source>
</evidence>
<dbReference type="InterPro" id="IPR051417">
    <property type="entry name" value="SDr/BOS_complex"/>
</dbReference>
<evidence type="ECO:0000256" key="6">
    <source>
        <dbReference type="ARBA" id="ARBA00023088"/>
    </source>
</evidence>
<evidence type="ECO:0000256" key="7">
    <source>
        <dbReference type="SAM" id="MobiDB-lite"/>
    </source>
</evidence>
<dbReference type="EMBL" id="SRPJ01000007">
    <property type="protein sequence ID" value="TGN24452.1"/>
    <property type="molecule type" value="Genomic_DNA"/>
</dbReference>
<sequence length="803" mass="88405">MVAKNNDSTSEEASKLVNDLNIDFNKADENELLAAFLKADSENNDKFSALGTTSEISTNKRIKPVSRIATNLRAAVTQSETGKNVNDLVEMTSASIDKDYVQPNDGQGFNLTSNFKTNGRVNAGDYFTVDMPEYANYEGIADYKASNNKIYPTLTDGDQVVANGVYDVDTKKLVYTFTDYVNNKDNVKGSFSIPQYIDRKNAKTSGTYDLNYNIAGENVTLPIDVKYTNYNTGHVIANADSLITKADLFNVGSYDYTQYIYVNPNSVDSYDTILNILGYQENVGDSSTLLDPNNSNIRIFDAGNSNNINPSFYVDENQYEEVTDEFNIDQVGEKHAQINFGHIDHPYIVKVTSKIDPNSTQDLRTRITMTNKNFEGTSDFYGHDNYVERSGSNGQATGNERLYSLGDYVWEDTNKNGLQDEDEKGIQGVKVSIIRDNGIKEETYTDENGKYRFDNLRNGSYVINFETPKGYTPTNANVNNNNDDAKDSDGLSTIGIIKDEDNWTLDSGFYKTPKYKLGDYVWYDYNEDGNQDEDEKGIQGVTVTLKDSHGNTLKTTQTDENGKYIFEDLESGEYNVHFEKPDGLTQTSVNSSDDSKDADGENVKVTITDHDDMTIDNGYFKKGESESASLSESESKSLSDSESKSLSESESKSLSDSESKSLSESESKSLSDSESKSLSESESKSLSDSESKSLSESESKSLSDSESKSTSESTSNSTSESTSESTSNSTSESTSESTSNSTSESTSESTSNSTSESTSESHKHSDSLPDTGDKDNNGTLLGTLLAGLGSTLLLGRRRKKEDK</sequence>
<dbReference type="InterPro" id="IPR011252">
    <property type="entry name" value="Fibrogen-bd_dom1"/>
</dbReference>
<protein>
    <submittedName>
        <fullName evidence="9">LPXTG cell wall anchor domain-containing protein</fullName>
    </submittedName>
</protein>
<dbReference type="Pfam" id="PF17961">
    <property type="entry name" value="Big_8"/>
    <property type="match status" value="1"/>
</dbReference>
<feature type="region of interest" description="Disordered" evidence="7">
    <location>
        <begin position="579"/>
        <end position="782"/>
    </location>
</feature>
<dbReference type="PROSITE" id="PS50847">
    <property type="entry name" value="GRAM_POS_ANCHORING"/>
    <property type="match status" value="1"/>
</dbReference>
<proteinExistence type="inferred from homology"/>
<evidence type="ECO:0000256" key="3">
    <source>
        <dbReference type="ARBA" id="ARBA00022512"/>
    </source>
</evidence>
<dbReference type="PANTHER" id="PTHR23303:SF15">
    <property type="entry name" value="COLOSSIN-A"/>
    <property type="match status" value="1"/>
</dbReference>
<dbReference type="Proteomes" id="UP000297459">
    <property type="component" value="Unassembled WGS sequence"/>
</dbReference>
<dbReference type="SUPFAM" id="SSF117074">
    <property type="entry name" value="Hypothetical protein PA1324"/>
    <property type="match status" value="2"/>
</dbReference>
<evidence type="ECO:0000256" key="2">
    <source>
        <dbReference type="ARBA" id="ARBA00007257"/>
    </source>
</evidence>
<keyword evidence="10" id="KW-1185">Reference proteome</keyword>
<dbReference type="Gene3D" id="2.60.40.1280">
    <property type="match status" value="1"/>
</dbReference>
<comment type="subcellular location">
    <subcellularLocation>
        <location evidence="1">Secreted</location>
        <location evidence="1">Cell wall</location>
        <topology evidence="1">Peptidoglycan-anchor</topology>
    </subcellularLocation>
</comment>
<dbReference type="InterPro" id="IPR011266">
    <property type="entry name" value="Adhesin_Fg-bd_dom_2"/>
</dbReference>